<dbReference type="InterPro" id="IPR017946">
    <property type="entry name" value="PLC-like_Pdiesterase_TIM-brl"/>
</dbReference>
<accession>A0A161HKA8</accession>
<dbReference type="Proteomes" id="UP000189580">
    <property type="component" value="Chromosome a"/>
</dbReference>
<dbReference type="SUPFAM" id="SSF51695">
    <property type="entry name" value="PLC-like phosphodiesterases"/>
    <property type="match status" value="1"/>
</dbReference>
<gene>
    <name evidence="2" type="primary">PLC2</name>
    <name evidence="2" type="ORF">AWJ20_281</name>
</gene>
<dbReference type="GO" id="GO:0008081">
    <property type="term" value="F:phosphoric diester hydrolase activity"/>
    <property type="evidence" value="ECO:0007669"/>
    <property type="project" value="InterPro"/>
</dbReference>
<evidence type="ECO:0000313" key="3">
    <source>
        <dbReference type="Proteomes" id="UP000189580"/>
    </source>
</evidence>
<dbReference type="AlphaFoldDB" id="A0A161HKA8"/>
<dbReference type="SMART" id="SM00148">
    <property type="entry name" value="PLCXc"/>
    <property type="match status" value="1"/>
</dbReference>
<dbReference type="PANTHER" id="PTHR13593:SF113">
    <property type="entry name" value="SI:DKEY-266F7.9"/>
    <property type="match status" value="1"/>
</dbReference>
<dbReference type="GeneID" id="30034762"/>
<dbReference type="Gene3D" id="3.20.20.190">
    <property type="entry name" value="Phosphatidylinositol (PI) phosphodiesterase"/>
    <property type="match status" value="1"/>
</dbReference>
<sequence length="299" mass="34464">MVDYSNWLRDVSDDTKLSTLSIPGTHNSAAYHMALPSVQCQDASITEQLENGVRFLDIRVSKNILHSDDQQYNLVVCHGKFPIKLLGNVELSEALDEVYKFLDSHRSETVIVSIKQEGSGTWDNDHDEFGNCIWDRYVNKNKDKWYLGTDIPKVGDTRGKAVLFRRFGVKDQQRKSQFGFEASWWTYNTSNDDRGNLQVQDWCEINKPEDIGTKANYVKEHIKRAVDYNSTNTDSQKLFVNFCSGSNFFDHECWPQKIAEGLDQDKIDETFGKGSGILVLDYAKTNDWRIVREYVNKNF</sequence>
<evidence type="ECO:0000259" key="1">
    <source>
        <dbReference type="SMART" id="SM00148"/>
    </source>
</evidence>
<keyword evidence="3" id="KW-1185">Reference proteome</keyword>
<dbReference type="CDD" id="cd08586">
    <property type="entry name" value="PI-PLCc_BcPLC_like"/>
    <property type="match status" value="1"/>
</dbReference>
<proteinExistence type="predicted"/>
<dbReference type="InterPro" id="IPR051057">
    <property type="entry name" value="PI-PLC_domain"/>
</dbReference>
<dbReference type="RefSeq" id="XP_018734525.1">
    <property type="nucleotide sequence ID" value="XM_018879780.1"/>
</dbReference>
<evidence type="ECO:0000313" key="2">
    <source>
        <dbReference type="EMBL" id="ANB12048.1"/>
    </source>
</evidence>
<reference evidence="2 3" key="1">
    <citation type="submission" date="2016-02" db="EMBL/GenBank/DDBJ databases">
        <title>Complete genome sequence and transcriptome regulation of the pentose utilising yeast Sugiyamaella lignohabitans.</title>
        <authorList>
            <person name="Bellasio M."/>
            <person name="Peymann A."/>
            <person name="Valli M."/>
            <person name="Sipitzky M."/>
            <person name="Graf A."/>
            <person name="Sauer M."/>
            <person name="Marx H."/>
            <person name="Mattanovich D."/>
        </authorList>
    </citation>
    <scope>NUCLEOTIDE SEQUENCE [LARGE SCALE GENOMIC DNA]</scope>
    <source>
        <strain evidence="2 3">CBS 10342</strain>
    </source>
</reference>
<dbReference type="OrthoDB" id="1046782at2759"/>
<dbReference type="Pfam" id="PF00388">
    <property type="entry name" value="PI-PLC-X"/>
    <property type="match status" value="1"/>
</dbReference>
<dbReference type="PANTHER" id="PTHR13593">
    <property type="match status" value="1"/>
</dbReference>
<dbReference type="InterPro" id="IPR000909">
    <property type="entry name" value="PLipase_C_PInositol-sp_X_dom"/>
</dbReference>
<dbReference type="PROSITE" id="PS50007">
    <property type="entry name" value="PIPLC_X_DOMAIN"/>
    <property type="match status" value="1"/>
</dbReference>
<protein>
    <submittedName>
        <fullName evidence="2">1-phosphatidylinositol phosphodiesterase</fullName>
    </submittedName>
</protein>
<dbReference type="EMBL" id="CP014501">
    <property type="protein sequence ID" value="ANB12048.1"/>
    <property type="molecule type" value="Genomic_DNA"/>
</dbReference>
<dbReference type="GO" id="GO:0006629">
    <property type="term" value="P:lipid metabolic process"/>
    <property type="evidence" value="ECO:0007669"/>
    <property type="project" value="InterPro"/>
</dbReference>
<organism evidence="2 3">
    <name type="scientific">Sugiyamaella lignohabitans</name>
    <dbReference type="NCBI Taxonomy" id="796027"/>
    <lineage>
        <taxon>Eukaryota</taxon>
        <taxon>Fungi</taxon>
        <taxon>Dikarya</taxon>
        <taxon>Ascomycota</taxon>
        <taxon>Saccharomycotina</taxon>
        <taxon>Dipodascomycetes</taxon>
        <taxon>Dipodascales</taxon>
        <taxon>Trichomonascaceae</taxon>
        <taxon>Sugiyamaella</taxon>
    </lineage>
</organism>
<dbReference type="KEGG" id="slb:AWJ20_281"/>
<name>A0A161HKA8_9ASCO</name>
<feature type="domain" description="Phosphatidylinositol-specific phospholipase C X" evidence="1">
    <location>
        <begin position="12"/>
        <end position="166"/>
    </location>
</feature>